<dbReference type="Pfam" id="PF03279">
    <property type="entry name" value="Lip_A_acyltrans"/>
    <property type="match status" value="1"/>
</dbReference>
<evidence type="ECO:0000256" key="4">
    <source>
        <dbReference type="ARBA" id="ARBA00022679"/>
    </source>
</evidence>
<dbReference type="OrthoDB" id="9801955at2"/>
<evidence type="ECO:0000256" key="5">
    <source>
        <dbReference type="ARBA" id="ARBA00023136"/>
    </source>
</evidence>
<protein>
    <submittedName>
        <fullName evidence="8">KDO2-lipid IV(A) lauroyltransferase</fullName>
    </submittedName>
</protein>
<dbReference type="RefSeq" id="WP_132003970.1">
    <property type="nucleotide sequence ID" value="NZ_JBHUNN010000002.1"/>
</dbReference>
<dbReference type="CDD" id="cd07984">
    <property type="entry name" value="LPLAT_LABLAT-like"/>
    <property type="match status" value="1"/>
</dbReference>
<keyword evidence="6" id="KW-0012">Acyltransferase</keyword>
<dbReference type="GO" id="GO:0016746">
    <property type="term" value="F:acyltransferase activity"/>
    <property type="evidence" value="ECO:0007669"/>
    <property type="project" value="UniProtKB-KW"/>
</dbReference>
<keyword evidence="2" id="KW-1003">Cell membrane</keyword>
<dbReference type="EMBL" id="SLWL01000003">
    <property type="protein sequence ID" value="TCO14571.1"/>
    <property type="molecule type" value="Genomic_DNA"/>
</dbReference>
<sequence>MSRLQTVIRKTGSRVAGILMLGAVRAIFGFFRLLGPDRSSALGGALARAIGPLMGVNRVAMANLRAAFPDRPDAELKAIARKSWENLGRTAGEYPHLAEIFDYNYDNPDPDGRIQVSGIEHFIALREDEKPGIIFSAHLANWELPAICAARYDLAVTAVFRAPNDPAIAGAVQEIRSQTMGGLEAARPGAAFAMVEALENGGHLGMLIDQHFTRGVVTQFLGRPCLTNPIMGKFARRFDCPVHGARVIRLDGARFRIELTPPLELPRDAGGEIDVAGAMQAMTDVVANWVLEHPEQWLWMHRRWRPQFIKAQKSPDQKPAEPPRPAA</sequence>
<dbReference type="GO" id="GO:0005886">
    <property type="term" value="C:plasma membrane"/>
    <property type="evidence" value="ECO:0007669"/>
    <property type="project" value="UniProtKB-SubCell"/>
</dbReference>
<evidence type="ECO:0000256" key="7">
    <source>
        <dbReference type="SAM" id="Phobius"/>
    </source>
</evidence>
<proteinExistence type="predicted"/>
<feature type="transmembrane region" description="Helical" evidence="7">
    <location>
        <begin position="12"/>
        <end position="31"/>
    </location>
</feature>
<reference evidence="8 9" key="1">
    <citation type="submission" date="2019-03" db="EMBL/GenBank/DDBJ databases">
        <title>Genomic Encyclopedia of Type Strains, Phase IV (KMG-IV): sequencing the most valuable type-strain genomes for metagenomic binning, comparative biology and taxonomic classification.</title>
        <authorList>
            <person name="Goeker M."/>
        </authorList>
    </citation>
    <scope>NUCLEOTIDE SEQUENCE [LARGE SCALE GENOMIC DNA]</scope>
    <source>
        <strain evidence="8 9">DSM 22958</strain>
    </source>
</reference>
<accession>A0A4R2GY03</accession>
<dbReference type="PANTHER" id="PTHR30606">
    <property type="entry name" value="LIPID A BIOSYNTHESIS LAUROYL ACYLTRANSFERASE"/>
    <property type="match status" value="1"/>
</dbReference>
<evidence type="ECO:0000256" key="6">
    <source>
        <dbReference type="ARBA" id="ARBA00023315"/>
    </source>
</evidence>
<evidence type="ECO:0000256" key="1">
    <source>
        <dbReference type="ARBA" id="ARBA00004533"/>
    </source>
</evidence>
<dbReference type="PANTHER" id="PTHR30606:SF9">
    <property type="entry name" value="LIPID A BIOSYNTHESIS LAUROYLTRANSFERASE"/>
    <property type="match status" value="1"/>
</dbReference>
<name>A0A4R2GY03_9HYPH</name>
<evidence type="ECO:0000256" key="3">
    <source>
        <dbReference type="ARBA" id="ARBA00022519"/>
    </source>
</evidence>
<gene>
    <name evidence="8" type="ORF">EV666_10378</name>
</gene>
<dbReference type="NCBIfam" id="NF005120">
    <property type="entry name" value="PRK06553.1"/>
    <property type="match status" value="1"/>
</dbReference>
<dbReference type="AlphaFoldDB" id="A0A4R2GY03"/>
<keyword evidence="7" id="KW-1133">Transmembrane helix</keyword>
<comment type="caution">
    <text evidence="8">The sequence shown here is derived from an EMBL/GenBank/DDBJ whole genome shotgun (WGS) entry which is preliminary data.</text>
</comment>
<keyword evidence="9" id="KW-1185">Reference proteome</keyword>
<comment type="subcellular location">
    <subcellularLocation>
        <location evidence="1">Cell inner membrane</location>
    </subcellularLocation>
</comment>
<evidence type="ECO:0000313" key="9">
    <source>
        <dbReference type="Proteomes" id="UP000294881"/>
    </source>
</evidence>
<evidence type="ECO:0000313" key="8">
    <source>
        <dbReference type="EMBL" id="TCO14571.1"/>
    </source>
</evidence>
<keyword evidence="7" id="KW-0812">Transmembrane</keyword>
<keyword evidence="5 7" id="KW-0472">Membrane</keyword>
<organism evidence="8 9">
    <name type="scientific">Camelimonas lactis</name>
    <dbReference type="NCBI Taxonomy" id="659006"/>
    <lineage>
        <taxon>Bacteria</taxon>
        <taxon>Pseudomonadati</taxon>
        <taxon>Pseudomonadota</taxon>
        <taxon>Alphaproteobacteria</taxon>
        <taxon>Hyphomicrobiales</taxon>
        <taxon>Chelatococcaceae</taxon>
        <taxon>Camelimonas</taxon>
    </lineage>
</organism>
<dbReference type="GO" id="GO:0009247">
    <property type="term" value="P:glycolipid biosynthetic process"/>
    <property type="evidence" value="ECO:0007669"/>
    <property type="project" value="UniProtKB-ARBA"/>
</dbReference>
<keyword evidence="3" id="KW-0997">Cell inner membrane</keyword>
<dbReference type="Proteomes" id="UP000294881">
    <property type="component" value="Unassembled WGS sequence"/>
</dbReference>
<evidence type="ECO:0000256" key="2">
    <source>
        <dbReference type="ARBA" id="ARBA00022475"/>
    </source>
</evidence>
<keyword evidence="4 8" id="KW-0808">Transferase</keyword>
<dbReference type="InterPro" id="IPR004960">
    <property type="entry name" value="LipA_acyltrans"/>
</dbReference>